<feature type="compositionally biased region" description="Polar residues" evidence="1">
    <location>
        <begin position="484"/>
        <end position="498"/>
    </location>
</feature>
<keyword evidence="3" id="KW-1185">Reference proteome</keyword>
<feature type="region of interest" description="Disordered" evidence="1">
    <location>
        <begin position="318"/>
        <end position="557"/>
    </location>
</feature>
<feature type="compositionally biased region" description="Low complexity" evidence="1">
    <location>
        <begin position="283"/>
        <end position="301"/>
    </location>
</feature>
<feature type="compositionally biased region" description="Polar residues" evidence="1">
    <location>
        <begin position="712"/>
        <end position="729"/>
    </location>
</feature>
<reference evidence="2 3" key="1">
    <citation type="journal article" date="2023" name="G3 (Bethesda)">
        <title>A chromosome-level genome assembly of Zasmidium syzygii isolated from banana leaves.</title>
        <authorList>
            <person name="van Westerhoven A.C."/>
            <person name="Mehrabi R."/>
            <person name="Talebi R."/>
            <person name="Steentjes M.B.F."/>
            <person name="Corcolon B."/>
            <person name="Chong P.A."/>
            <person name="Kema G.H.J."/>
            <person name="Seidl M.F."/>
        </authorList>
    </citation>
    <scope>NUCLEOTIDE SEQUENCE [LARGE SCALE GENOMIC DNA]</scope>
    <source>
        <strain evidence="2 3">P124</strain>
    </source>
</reference>
<evidence type="ECO:0000256" key="1">
    <source>
        <dbReference type="SAM" id="MobiDB-lite"/>
    </source>
</evidence>
<evidence type="ECO:0000313" key="2">
    <source>
        <dbReference type="EMBL" id="KAK4494618.1"/>
    </source>
</evidence>
<sequence length="829" mass="91260">MSVRHYTAAQLLALRESPLVSKPDNLPAIEQWIEYVYMERADGGREKLRIPHSESPQQPKPQQRQQQRVSAGAEGSPMGSFSTGRPTLGTRSSTLRGNGEEVSLGPPKTMFPSSRNISRLSDLPDRNATTTGDGAASEEPESARSRFFSDRQLNRRSMNNEKEGKDGRDNRDSWTSLRERREKQDREDGDRRNGFGGRDDPRWTRDDRRNGDRAGGWREREQQRRDRDHDRGEKEPEWMDDPVVKKDQELGFGMARTQEEFQKWKEGMSKKAKGEVVKEEPVETAPEPATAPAEPKPTVAPLKLDGFESGIFGGWGVGNASAGGSQGATTPGATGSIKASTGKPKASRFASMFKPAAEETPPTPAEEPNAPQPANGHAAKTTAEDQEGFNRVLQMLGSAKLGQPTPPQAEQTPASPPPAIKTSGMNGTGPAKPKSRFTDMFAQKSPERLQSPQQGGVQLGDSVFGSEANGPASFGARMPERQASEQQLPRTQAPQSAMSPEPSGIPFNAMREQRPASGRMNDLAMFDPPSRNAASPDVNIQNLLAQNRQRQHGSNNESQQLLNLLRKDTSSSRPPSQQALPMHGGLDQMHHWLDNQQRPQVPAEPHAPKPRVPQQPPGLFEEQLMRNYPTEQQHRQEPLQMPPGMQEPQRRSSRVPPGFFDEQQNIFLQQRQQHQQQQMRQQFADGPPPQQQVPGAGRRPSAHPNLPPMQIPQGQQFPPSEYHQLTSPVGAQGPPPPGFNPHMPRHPPGFHNINIFQQPQQREPPPPGFGGLQSPPANAPPGFFGPQGVPPGFPMQAQQMRSPTDGLPPGRGRGFVDGFDPSIAMGPRR</sequence>
<feature type="region of interest" description="Disordered" evidence="1">
    <location>
        <begin position="263"/>
        <end position="302"/>
    </location>
</feature>
<feature type="region of interest" description="Disordered" evidence="1">
    <location>
        <begin position="630"/>
        <end position="829"/>
    </location>
</feature>
<dbReference type="Pfam" id="PF20566">
    <property type="entry name" value="Eap1"/>
    <property type="match status" value="1"/>
</dbReference>
<dbReference type="InterPro" id="IPR046784">
    <property type="entry name" value="Eap1"/>
</dbReference>
<dbReference type="EMBL" id="JAXOVC010000013">
    <property type="protein sequence ID" value="KAK4494618.1"/>
    <property type="molecule type" value="Genomic_DNA"/>
</dbReference>
<dbReference type="Proteomes" id="UP001305779">
    <property type="component" value="Unassembled WGS sequence"/>
</dbReference>
<feature type="compositionally biased region" description="Polar residues" evidence="1">
    <location>
        <begin position="327"/>
        <end position="339"/>
    </location>
</feature>
<feature type="compositionally biased region" description="Basic and acidic residues" evidence="1">
    <location>
        <begin position="263"/>
        <end position="281"/>
    </location>
</feature>
<comment type="caution">
    <text evidence="2">The sequence shown here is derived from an EMBL/GenBank/DDBJ whole genome shotgun (WGS) entry which is preliminary data.</text>
</comment>
<feature type="compositionally biased region" description="Low complexity" evidence="1">
    <location>
        <begin position="663"/>
        <end position="682"/>
    </location>
</feature>
<feature type="compositionally biased region" description="Basic and acidic residues" evidence="1">
    <location>
        <begin position="141"/>
        <end position="246"/>
    </location>
</feature>
<protein>
    <submittedName>
        <fullName evidence="2">Uncharacterized protein</fullName>
    </submittedName>
</protein>
<feature type="region of interest" description="Disordered" evidence="1">
    <location>
        <begin position="44"/>
        <end position="246"/>
    </location>
</feature>
<feature type="region of interest" description="Disordered" evidence="1">
    <location>
        <begin position="597"/>
        <end position="617"/>
    </location>
</feature>
<name>A0ABR0E059_ZASCE</name>
<gene>
    <name evidence="2" type="ORF">PRZ48_013974</name>
</gene>
<feature type="compositionally biased region" description="Low complexity" evidence="1">
    <location>
        <begin position="366"/>
        <end position="375"/>
    </location>
</feature>
<proteinExistence type="predicted"/>
<feature type="compositionally biased region" description="Polar residues" evidence="1">
    <location>
        <begin position="538"/>
        <end position="548"/>
    </location>
</feature>
<organism evidence="2 3">
    <name type="scientific">Zasmidium cellare</name>
    <name type="common">Wine cellar mold</name>
    <name type="synonym">Racodium cellare</name>
    <dbReference type="NCBI Taxonomy" id="395010"/>
    <lineage>
        <taxon>Eukaryota</taxon>
        <taxon>Fungi</taxon>
        <taxon>Dikarya</taxon>
        <taxon>Ascomycota</taxon>
        <taxon>Pezizomycotina</taxon>
        <taxon>Dothideomycetes</taxon>
        <taxon>Dothideomycetidae</taxon>
        <taxon>Mycosphaerellales</taxon>
        <taxon>Mycosphaerellaceae</taxon>
        <taxon>Zasmidium</taxon>
    </lineage>
</organism>
<feature type="compositionally biased region" description="Low complexity" evidence="1">
    <location>
        <begin position="56"/>
        <end position="68"/>
    </location>
</feature>
<feature type="compositionally biased region" description="Polar residues" evidence="1">
    <location>
        <begin position="79"/>
        <end position="96"/>
    </location>
</feature>
<evidence type="ECO:0000313" key="3">
    <source>
        <dbReference type="Proteomes" id="UP001305779"/>
    </source>
</evidence>
<accession>A0ABR0E059</accession>